<evidence type="ECO:0000256" key="4">
    <source>
        <dbReference type="ARBA" id="ARBA00022692"/>
    </source>
</evidence>
<keyword evidence="5 7" id="KW-1133">Transmembrane helix</keyword>
<accession>A0A1H9ABH9</accession>
<keyword evidence="10" id="KW-0449">Lipoprotein</keyword>
<dbReference type="PANTHER" id="PTHR30489:SF0">
    <property type="entry name" value="LIPOPROTEIN-RELEASING SYSTEM TRANSMEMBRANE PROTEIN LOLE"/>
    <property type="match status" value="1"/>
</dbReference>
<dbReference type="STRING" id="163.SAMN04487775_10461"/>
<evidence type="ECO:0000313" key="11">
    <source>
        <dbReference type="Proteomes" id="UP000182360"/>
    </source>
</evidence>
<keyword evidence="6 7" id="KW-0472">Membrane</keyword>
<evidence type="ECO:0000256" key="5">
    <source>
        <dbReference type="ARBA" id="ARBA00022989"/>
    </source>
</evidence>
<feature type="transmembrane region" description="Helical" evidence="7">
    <location>
        <begin position="285"/>
        <end position="311"/>
    </location>
</feature>
<evidence type="ECO:0000256" key="3">
    <source>
        <dbReference type="ARBA" id="ARBA00022475"/>
    </source>
</evidence>
<dbReference type="Pfam" id="PF02687">
    <property type="entry name" value="FtsX"/>
    <property type="match status" value="1"/>
</dbReference>
<keyword evidence="3" id="KW-1003">Cell membrane</keyword>
<protein>
    <submittedName>
        <fullName evidence="10">Lipoprotein-releasing system permease protein</fullName>
    </submittedName>
</protein>
<dbReference type="InterPro" id="IPR003838">
    <property type="entry name" value="ABC3_permease_C"/>
</dbReference>
<evidence type="ECO:0000256" key="2">
    <source>
        <dbReference type="ARBA" id="ARBA00005236"/>
    </source>
</evidence>
<evidence type="ECO:0000256" key="6">
    <source>
        <dbReference type="ARBA" id="ARBA00023136"/>
    </source>
</evidence>
<dbReference type="AlphaFoldDB" id="A0A1H9ABH9"/>
<dbReference type="GO" id="GO:0098797">
    <property type="term" value="C:plasma membrane protein complex"/>
    <property type="evidence" value="ECO:0007669"/>
    <property type="project" value="TreeGrafter"/>
</dbReference>
<evidence type="ECO:0000259" key="8">
    <source>
        <dbReference type="Pfam" id="PF02687"/>
    </source>
</evidence>
<dbReference type="EMBL" id="FOFU01000001">
    <property type="protein sequence ID" value="SEP73783.1"/>
    <property type="molecule type" value="Genomic_DNA"/>
</dbReference>
<name>A0A1H9ABH9_9SPIR</name>
<dbReference type="GO" id="GO:0044874">
    <property type="term" value="P:lipoprotein localization to outer membrane"/>
    <property type="evidence" value="ECO:0007669"/>
    <property type="project" value="TreeGrafter"/>
</dbReference>
<reference evidence="10 11" key="1">
    <citation type="submission" date="2016-10" db="EMBL/GenBank/DDBJ databases">
        <authorList>
            <person name="de Groot N.N."/>
        </authorList>
    </citation>
    <scope>NUCLEOTIDE SEQUENCE [LARGE SCALE GENOMIC DNA]</scope>
    <source>
        <strain evidence="10 11">B25</strain>
    </source>
</reference>
<comment type="similarity">
    <text evidence="2">Belongs to the ABC-4 integral membrane protein family. LolC/E subfamily.</text>
</comment>
<dbReference type="InterPro" id="IPR025857">
    <property type="entry name" value="MacB_PCD"/>
</dbReference>
<dbReference type="Proteomes" id="UP000182360">
    <property type="component" value="Unassembled WGS sequence"/>
</dbReference>
<evidence type="ECO:0000313" key="10">
    <source>
        <dbReference type="EMBL" id="SEP73783.1"/>
    </source>
</evidence>
<evidence type="ECO:0000256" key="1">
    <source>
        <dbReference type="ARBA" id="ARBA00004651"/>
    </source>
</evidence>
<feature type="transmembrane region" description="Helical" evidence="7">
    <location>
        <begin position="27"/>
        <end position="48"/>
    </location>
</feature>
<dbReference type="PANTHER" id="PTHR30489">
    <property type="entry name" value="LIPOPROTEIN-RELEASING SYSTEM TRANSMEMBRANE PROTEIN LOLE"/>
    <property type="match status" value="1"/>
</dbReference>
<evidence type="ECO:0000259" key="9">
    <source>
        <dbReference type="Pfam" id="PF12704"/>
    </source>
</evidence>
<feature type="domain" description="ABC3 transporter permease C-terminal" evidence="8">
    <location>
        <begin position="289"/>
        <end position="430"/>
    </location>
</feature>
<keyword evidence="4 7" id="KW-0812">Transmembrane</keyword>
<comment type="subcellular location">
    <subcellularLocation>
        <location evidence="1">Cell membrane</location>
        <topology evidence="1">Multi-pass membrane protein</topology>
    </subcellularLocation>
</comment>
<evidence type="ECO:0000256" key="7">
    <source>
        <dbReference type="SAM" id="Phobius"/>
    </source>
</evidence>
<feature type="domain" description="MacB-like periplasmic core" evidence="9">
    <location>
        <begin position="29"/>
        <end position="248"/>
    </location>
</feature>
<organism evidence="10 11">
    <name type="scientific">Treponema bryantii</name>
    <dbReference type="NCBI Taxonomy" id="163"/>
    <lineage>
        <taxon>Bacteria</taxon>
        <taxon>Pseudomonadati</taxon>
        <taxon>Spirochaetota</taxon>
        <taxon>Spirochaetia</taxon>
        <taxon>Spirochaetales</taxon>
        <taxon>Treponemataceae</taxon>
        <taxon>Treponema</taxon>
    </lineage>
</organism>
<feature type="transmembrane region" description="Helical" evidence="7">
    <location>
        <begin position="401"/>
        <end position="421"/>
    </location>
</feature>
<sequence>MIFSYSLKFAKSLIFPKSEKKSVARRSLFGAVLCIGLSIVPLVVVTSITNGMIDGMTQRIIGLSSSHIQAYVALGISKVQIAEDFIEYADEAGEVRGVTGVYPEVEISAIAAGKNGRSGIELRAIEKDIFKRNKSFNSLFEVCEGELNAFISPDESAKRSPAVIGKKLAEELELHAGDAFRVITTRTAGDKIVPKLTSFTVAAVVSSGYQELDQFWVFIPIEAAYNSLSMESASYNVMFETEDAFSPNLVSIQKKLAGNFGRYANVYRWDQIHTAEFENFSSTKVMLVFVMMLIVLVATINISSAIVMLVMERQKEIAILKSIGAKPRGITLAFLTAALACGAGGLVIGLPIGIILTVFSNQIVHGLESLVNLISAMGGGGEIHLMDPAYYLSEIPVEIPGIQIILISVSVLILSVLVSYIPARKAGREKPLDILRKN</sequence>
<dbReference type="RefSeq" id="WP_074640175.1">
    <property type="nucleotide sequence ID" value="NZ_FOFU01000001.1"/>
</dbReference>
<dbReference type="Pfam" id="PF12704">
    <property type="entry name" value="MacB_PCD"/>
    <property type="match status" value="1"/>
</dbReference>
<proteinExistence type="inferred from homology"/>
<gene>
    <name evidence="10" type="ORF">SAMN04487977_101268</name>
</gene>
<feature type="transmembrane region" description="Helical" evidence="7">
    <location>
        <begin position="332"/>
        <end position="359"/>
    </location>
</feature>
<dbReference type="OrthoDB" id="368479at2"/>
<dbReference type="InterPro" id="IPR051447">
    <property type="entry name" value="Lipoprotein-release_system"/>
</dbReference>
<keyword evidence="11" id="KW-1185">Reference proteome</keyword>